<evidence type="ECO:0000313" key="3">
    <source>
        <dbReference type="EMBL" id="OOK84386.1"/>
    </source>
</evidence>
<dbReference type="InterPro" id="IPR052512">
    <property type="entry name" value="4CMD/NDH-1_regulator"/>
</dbReference>
<dbReference type="STRING" id="1768.B1T50_23765"/>
<dbReference type="PRINTS" id="PR00111">
    <property type="entry name" value="ABHYDROLASE"/>
</dbReference>
<evidence type="ECO:0000259" key="2">
    <source>
        <dbReference type="Pfam" id="PF12697"/>
    </source>
</evidence>
<keyword evidence="3" id="KW-0456">Lyase</keyword>
<evidence type="ECO:0000259" key="1">
    <source>
        <dbReference type="Pfam" id="PF02627"/>
    </source>
</evidence>
<feature type="domain" description="Carboxymuconolactone decarboxylase-like" evidence="1">
    <location>
        <begin position="302"/>
        <end position="385"/>
    </location>
</feature>
<dbReference type="EMBL" id="MVBN01000001">
    <property type="protein sequence ID" value="OOK84386.1"/>
    <property type="molecule type" value="Genomic_DNA"/>
</dbReference>
<proteinExistence type="predicted"/>
<sequence length="396" mass="42306">MTNSFGPRRRPAIPRIAATEFGGPQRAGMLILGPSLGTSVRALWEVAAERLAEHVYVVGWDLPGHGRSPTAESPFTIAELAAAVVGLADDITGGAQFHYSGVSIGGAVGLQLLLDAPHRVRTASLLCTAAVIGTVHDWKSRAATARTTGTSAVADSAADRWFAAGFRDREPAVVSALINELRRTDGTSYAQGCDVLANFDVTDRLTEITTPVLAIAGTADRVTPPECLRQIANGARVGWLEVLDRVGHLAPAEVPEQIANLLIGHLRRGDALYSAGMAMRREVLGDAHVERAIATTTAFTADFQDMITRNVWGGIWTRPGLDRRSRSLITLTALIARGHHADELAMHLRAARRNGLTNDEIEELVLQLALYCGVAAANSAFRIASQVLADYDADQT</sequence>
<evidence type="ECO:0000313" key="4">
    <source>
        <dbReference type="Proteomes" id="UP000188532"/>
    </source>
</evidence>
<dbReference type="Proteomes" id="UP000188532">
    <property type="component" value="Unassembled WGS sequence"/>
</dbReference>
<reference evidence="3 4" key="1">
    <citation type="submission" date="2017-02" db="EMBL/GenBank/DDBJ databases">
        <title>Complete genome sequences of Mycobacterium kansasii strains isolated from rhesus macaques.</title>
        <authorList>
            <person name="Panda A."/>
            <person name="Nagaraj S."/>
            <person name="Zhao X."/>
            <person name="Tettelin H."/>
            <person name="Detolla L.J."/>
        </authorList>
    </citation>
    <scope>NUCLEOTIDE SEQUENCE [LARGE SCALE GENOMIC DNA]</scope>
    <source>
        <strain evidence="3 4">11-3469</strain>
    </source>
</reference>
<dbReference type="Gene3D" id="1.20.1290.10">
    <property type="entry name" value="AhpD-like"/>
    <property type="match status" value="1"/>
</dbReference>
<dbReference type="PANTHER" id="PTHR33570">
    <property type="entry name" value="4-CARBOXYMUCONOLACTONE DECARBOXYLASE FAMILY PROTEIN"/>
    <property type="match status" value="1"/>
</dbReference>
<dbReference type="InterPro" id="IPR029032">
    <property type="entry name" value="AhpD-like"/>
</dbReference>
<dbReference type="InterPro" id="IPR029058">
    <property type="entry name" value="AB_hydrolase_fold"/>
</dbReference>
<dbReference type="GeneID" id="29700467"/>
<dbReference type="Pfam" id="PF02627">
    <property type="entry name" value="CMD"/>
    <property type="match status" value="1"/>
</dbReference>
<accession>A0A1V3Y059</accession>
<protein>
    <submittedName>
        <fullName evidence="3">4-carboxymuconolactone decarboxylase</fullName>
        <ecNumber evidence="3">4.1.1.44</ecNumber>
    </submittedName>
</protein>
<dbReference type="NCBIfam" id="TIGR02425">
    <property type="entry name" value="decarb_PcaC"/>
    <property type="match status" value="1"/>
</dbReference>
<dbReference type="SUPFAM" id="SSF53474">
    <property type="entry name" value="alpha/beta-Hydrolases"/>
    <property type="match status" value="1"/>
</dbReference>
<dbReference type="EC" id="4.1.1.44" evidence="3"/>
<dbReference type="InterPro" id="IPR003779">
    <property type="entry name" value="CMD-like"/>
</dbReference>
<dbReference type="RefSeq" id="WP_023372217.1">
    <property type="nucleotide sequence ID" value="NZ_BLYZ01000001.1"/>
</dbReference>
<gene>
    <name evidence="3" type="primary">pcaC</name>
    <name evidence="3" type="ORF">BZL29_1101</name>
</gene>
<dbReference type="PANTHER" id="PTHR33570:SF2">
    <property type="entry name" value="CARBOXYMUCONOLACTONE DECARBOXYLASE-LIKE DOMAIN-CONTAINING PROTEIN"/>
    <property type="match status" value="1"/>
</dbReference>
<organism evidence="3 4">
    <name type="scientific">Mycobacterium kansasii</name>
    <dbReference type="NCBI Taxonomy" id="1768"/>
    <lineage>
        <taxon>Bacteria</taxon>
        <taxon>Bacillati</taxon>
        <taxon>Actinomycetota</taxon>
        <taxon>Actinomycetes</taxon>
        <taxon>Mycobacteriales</taxon>
        <taxon>Mycobacteriaceae</taxon>
        <taxon>Mycobacterium</taxon>
    </lineage>
</organism>
<dbReference type="InterPro" id="IPR000073">
    <property type="entry name" value="AB_hydrolase_1"/>
</dbReference>
<dbReference type="InterPro" id="IPR012788">
    <property type="entry name" value="Decarb_PcaC"/>
</dbReference>
<dbReference type="AlphaFoldDB" id="A0A1V3Y059"/>
<dbReference type="Gene3D" id="3.40.50.1820">
    <property type="entry name" value="alpha/beta hydrolase"/>
    <property type="match status" value="1"/>
</dbReference>
<dbReference type="GO" id="GO:0051920">
    <property type="term" value="F:peroxiredoxin activity"/>
    <property type="evidence" value="ECO:0007669"/>
    <property type="project" value="InterPro"/>
</dbReference>
<feature type="domain" description="AB hydrolase-1" evidence="2">
    <location>
        <begin position="38"/>
        <end position="260"/>
    </location>
</feature>
<dbReference type="Pfam" id="PF12697">
    <property type="entry name" value="Abhydrolase_6"/>
    <property type="match status" value="1"/>
</dbReference>
<dbReference type="GO" id="GO:0047575">
    <property type="term" value="F:4-carboxymuconolactone decarboxylase activity"/>
    <property type="evidence" value="ECO:0007669"/>
    <property type="project" value="UniProtKB-EC"/>
</dbReference>
<dbReference type="SUPFAM" id="SSF69118">
    <property type="entry name" value="AhpD-like"/>
    <property type="match status" value="1"/>
</dbReference>
<name>A0A1V3Y059_MYCKA</name>
<comment type="caution">
    <text evidence="3">The sequence shown here is derived from an EMBL/GenBank/DDBJ whole genome shotgun (WGS) entry which is preliminary data.</text>
</comment>